<evidence type="ECO:0000259" key="1">
    <source>
        <dbReference type="Pfam" id="PF05134"/>
    </source>
</evidence>
<feature type="non-terminal residue" evidence="2">
    <location>
        <position position="106"/>
    </location>
</feature>
<evidence type="ECO:0000313" key="3">
    <source>
        <dbReference type="Proteomes" id="UP000305874"/>
    </source>
</evidence>
<dbReference type="Pfam" id="PF05134">
    <property type="entry name" value="T2SSL"/>
    <property type="match status" value="1"/>
</dbReference>
<reference evidence="2 3" key="1">
    <citation type="submission" date="2017-12" db="EMBL/GenBank/DDBJ databases">
        <authorList>
            <person name="Paulsen S."/>
            <person name="Gram L.K."/>
        </authorList>
    </citation>
    <scope>NUCLEOTIDE SEQUENCE [LARGE SCALE GENOMIC DNA]</scope>
    <source>
        <strain evidence="2 3">S2897</strain>
    </source>
</reference>
<accession>A0A5S3YP75</accession>
<reference evidence="3" key="2">
    <citation type="submission" date="2019-06" db="EMBL/GenBank/DDBJ databases">
        <title>Co-occurence of chitin degradation, pigmentation and bioactivity in marine Pseudoalteromonas.</title>
        <authorList>
            <person name="Sonnenschein E.C."/>
            <person name="Bech P.K."/>
        </authorList>
    </citation>
    <scope>NUCLEOTIDE SEQUENCE [LARGE SCALE GENOMIC DNA]</scope>
    <source>
        <strain evidence="3">S2897</strain>
    </source>
</reference>
<sequence>MTEKLVIRVGQSQQDSVHWLIFSAHDEQIIASGELTNGGELSQLTEKAATRETALLLPSSQVQLKAVALPTKWNRKLEQALPFMLEEQLACDVDDVFIAIGKPVQE</sequence>
<dbReference type="RefSeq" id="WP_249364444.1">
    <property type="nucleotide sequence ID" value="NZ_PNCG01000331.1"/>
</dbReference>
<gene>
    <name evidence="2" type="ORF">CWC05_20325</name>
</gene>
<dbReference type="AlphaFoldDB" id="A0A5S3YP75"/>
<protein>
    <submittedName>
        <fullName evidence="2">Type II secretion system protein GspL</fullName>
    </submittedName>
</protein>
<proteinExistence type="predicted"/>
<dbReference type="InterPro" id="IPR007812">
    <property type="entry name" value="T2SS_protein-GspL"/>
</dbReference>
<dbReference type="InterPro" id="IPR043129">
    <property type="entry name" value="ATPase_NBD"/>
</dbReference>
<comment type="caution">
    <text evidence="2">The sequence shown here is derived from an EMBL/GenBank/DDBJ whole genome shotgun (WGS) entry which is preliminary data.</text>
</comment>
<dbReference type="Proteomes" id="UP000305874">
    <property type="component" value="Unassembled WGS sequence"/>
</dbReference>
<name>A0A5S3YP75_9GAMM</name>
<dbReference type="GO" id="GO:0015627">
    <property type="term" value="C:type II protein secretion system complex"/>
    <property type="evidence" value="ECO:0007669"/>
    <property type="project" value="InterPro"/>
</dbReference>
<dbReference type="Gene3D" id="3.30.420.380">
    <property type="match status" value="1"/>
</dbReference>
<dbReference type="GO" id="GO:0009276">
    <property type="term" value="C:Gram-negative-bacterium-type cell wall"/>
    <property type="evidence" value="ECO:0007669"/>
    <property type="project" value="InterPro"/>
</dbReference>
<dbReference type="NCBIfam" id="TIGR01709">
    <property type="entry name" value="typeII_sec_gspL"/>
    <property type="match status" value="1"/>
</dbReference>
<dbReference type="SUPFAM" id="SSF53067">
    <property type="entry name" value="Actin-like ATPase domain"/>
    <property type="match status" value="1"/>
</dbReference>
<feature type="domain" description="GspL cytoplasmic actin-ATPase-like" evidence="1">
    <location>
        <begin position="5"/>
        <end position="102"/>
    </location>
</feature>
<evidence type="ECO:0000313" key="2">
    <source>
        <dbReference type="EMBL" id="TMP77514.1"/>
    </source>
</evidence>
<dbReference type="GO" id="GO:0015628">
    <property type="term" value="P:protein secretion by the type II secretion system"/>
    <property type="evidence" value="ECO:0007669"/>
    <property type="project" value="InterPro"/>
</dbReference>
<dbReference type="InterPro" id="IPR024230">
    <property type="entry name" value="GspL_cyto_dom"/>
</dbReference>
<organism evidence="2 3">
    <name type="scientific">Pseudoalteromonas ruthenica</name>
    <dbReference type="NCBI Taxonomy" id="151081"/>
    <lineage>
        <taxon>Bacteria</taxon>
        <taxon>Pseudomonadati</taxon>
        <taxon>Pseudomonadota</taxon>
        <taxon>Gammaproteobacteria</taxon>
        <taxon>Alteromonadales</taxon>
        <taxon>Pseudoalteromonadaceae</taxon>
        <taxon>Pseudoalteromonas</taxon>
    </lineage>
</organism>
<dbReference type="EMBL" id="PNCG01000331">
    <property type="protein sequence ID" value="TMP77514.1"/>
    <property type="molecule type" value="Genomic_DNA"/>
</dbReference>